<evidence type="ECO:0000313" key="1">
    <source>
        <dbReference type="EMBL" id="QHT87454.1"/>
    </source>
</evidence>
<proteinExistence type="predicted"/>
<organism evidence="1">
    <name type="scientific">viral metagenome</name>
    <dbReference type="NCBI Taxonomy" id="1070528"/>
    <lineage>
        <taxon>unclassified sequences</taxon>
        <taxon>metagenomes</taxon>
        <taxon>organismal metagenomes</taxon>
    </lineage>
</organism>
<name>A0A6C0I3I8_9ZZZZ</name>
<accession>A0A6C0I3I8</accession>
<dbReference type="AlphaFoldDB" id="A0A6C0I3I8"/>
<sequence>MVNNSFVLVTLSGKEDKLSLEKMLVAFKSKSFVG</sequence>
<dbReference type="EMBL" id="MN740089">
    <property type="protein sequence ID" value="QHT87454.1"/>
    <property type="molecule type" value="Genomic_DNA"/>
</dbReference>
<reference evidence="1" key="1">
    <citation type="journal article" date="2020" name="Nature">
        <title>Giant virus diversity and host interactions through global metagenomics.</title>
        <authorList>
            <person name="Schulz F."/>
            <person name="Roux S."/>
            <person name="Paez-Espino D."/>
            <person name="Jungbluth S."/>
            <person name="Walsh D.A."/>
            <person name="Denef V.J."/>
            <person name="McMahon K.D."/>
            <person name="Konstantinidis K.T."/>
            <person name="Eloe-Fadrosh E.A."/>
            <person name="Kyrpides N.C."/>
            <person name="Woyke T."/>
        </authorList>
    </citation>
    <scope>NUCLEOTIDE SEQUENCE</scope>
    <source>
        <strain evidence="1">GVMAG-M-3300023184-190</strain>
    </source>
</reference>
<protein>
    <submittedName>
        <fullName evidence="1">Uncharacterized protein</fullName>
    </submittedName>
</protein>